<feature type="domain" description="VIT" evidence="3">
    <location>
        <begin position="20"/>
        <end position="143"/>
    </location>
</feature>
<dbReference type="InterPro" id="IPR050934">
    <property type="entry name" value="ITIH"/>
</dbReference>
<dbReference type="Pfam" id="PF08487">
    <property type="entry name" value="VIT"/>
    <property type="match status" value="1"/>
</dbReference>
<name>A0A8K0GCE5_IGNLU</name>
<evidence type="ECO:0000313" key="5">
    <source>
        <dbReference type="Proteomes" id="UP000801492"/>
    </source>
</evidence>
<dbReference type="Proteomes" id="UP000801492">
    <property type="component" value="Unassembled WGS sequence"/>
</dbReference>
<evidence type="ECO:0000256" key="1">
    <source>
        <dbReference type="SAM" id="MobiDB-lite"/>
    </source>
</evidence>
<accession>A0A8K0GCE5</accession>
<dbReference type="AlphaFoldDB" id="A0A8K0GCE5"/>
<evidence type="ECO:0000259" key="2">
    <source>
        <dbReference type="PROSITE" id="PS50234"/>
    </source>
</evidence>
<dbReference type="Pfam" id="PF00092">
    <property type="entry name" value="VWA"/>
    <property type="match status" value="1"/>
</dbReference>
<dbReference type="EMBL" id="VTPC01004815">
    <property type="protein sequence ID" value="KAF2896712.1"/>
    <property type="molecule type" value="Genomic_DNA"/>
</dbReference>
<dbReference type="InterPro" id="IPR036465">
    <property type="entry name" value="vWFA_dom_sf"/>
</dbReference>
<organism evidence="4 5">
    <name type="scientific">Ignelater luminosus</name>
    <name type="common">Cucubano</name>
    <name type="synonym">Pyrophorus luminosus</name>
    <dbReference type="NCBI Taxonomy" id="2038154"/>
    <lineage>
        <taxon>Eukaryota</taxon>
        <taxon>Metazoa</taxon>
        <taxon>Ecdysozoa</taxon>
        <taxon>Arthropoda</taxon>
        <taxon>Hexapoda</taxon>
        <taxon>Insecta</taxon>
        <taxon>Pterygota</taxon>
        <taxon>Neoptera</taxon>
        <taxon>Endopterygota</taxon>
        <taxon>Coleoptera</taxon>
        <taxon>Polyphaga</taxon>
        <taxon>Elateriformia</taxon>
        <taxon>Elateroidea</taxon>
        <taxon>Elateridae</taxon>
        <taxon>Agrypninae</taxon>
        <taxon>Pyrophorini</taxon>
        <taxon>Ignelater</taxon>
    </lineage>
</organism>
<dbReference type="PROSITE" id="PS51468">
    <property type="entry name" value="VIT"/>
    <property type="match status" value="1"/>
</dbReference>
<dbReference type="PROSITE" id="PS50234">
    <property type="entry name" value="VWFA"/>
    <property type="match status" value="1"/>
</dbReference>
<protein>
    <submittedName>
        <fullName evidence="4">Uncharacterized protein</fullName>
    </submittedName>
</protein>
<comment type="caution">
    <text evidence="4">The sequence shown here is derived from an EMBL/GenBank/DDBJ whole genome shotgun (WGS) entry which is preliminary data.</text>
</comment>
<feature type="region of interest" description="Disordered" evidence="1">
    <location>
        <begin position="616"/>
        <end position="648"/>
    </location>
</feature>
<evidence type="ECO:0000313" key="4">
    <source>
        <dbReference type="EMBL" id="KAF2896712.1"/>
    </source>
</evidence>
<proteinExistence type="predicted"/>
<evidence type="ECO:0000259" key="3">
    <source>
        <dbReference type="PROSITE" id="PS51468"/>
    </source>
</evidence>
<keyword evidence="5" id="KW-1185">Reference proteome</keyword>
<gene>
    <name evidence="4" type="ORF">ILUMI_09467</name>
</gene>
<reference evidence="4" key="1">
    <citation type="submission" date="2019-08" db="EMBL/GenBank/DDBJ databases">
        <title>The genome of the North American firefly Photinus pyralis.</title>
        <authorList>
            <consortium name="Photinus pyralis genome working group"/>
            <person name="Fallon T.R."/>
            <person name="Sander Lower S.E."/>
            <person name="Weng J.-K."/>
        </authorList>
    </citation>
    <scope>NUCLEOTIDE SEQUENCE</scope>
    <source>
        <strain evidence="4">TRF0915ILg1</strain>
        <tissue evidence="4">Whole body</tissue>
    </source>
</reference>
<dbReference type="PANTHER" id="PTHR10338:SF108">
    <property type="entry name" value="INTER-ALPHA-TRYPSIN INHIBITOR HEAVY CHAIN H4-LIKE PROTEIN"/>
    <property type="match status" value="1"/>
</dbReference>
<dbReference type="SMART" id="SM00327">
    <property type="entry name" value="VWA"/>
    <property type="match status" value="1"/>
</dbReference>
<dbReference type="SUPFAM" id="SSF53300">
    <property type="entry name" value="vWA-like"/>
    <property type="match status" value="1"/>
</dbReference>
<dbReference type="SMART" id="SM00609">
    <property type="entry name" value="VIT"/>
    <property type="match status" value="1"/>
</dbReference>
<dbReference type="InterPro" id="IPR013694">
    <property type="entry name" value="VIT"/>
</dbReference>
<feature type="domain" description="VWFA" evidence="2">
    <location>
        <begin position="279"/>
        <end position="490"/>
    </location>
</feature>
<dbReference type="PANTHER" id="PTHR10338">
    <property type="entry name" value="INTER-ALPHA-TRYPSIN INHIBITOR HEAVY CHAIN FAMILY MEMBER"/>
    <property type="match status" value="1"/>
</dbReference>
<dbReference type="Gene3D" id="3.40.50.410">
    <property type="entry name" value="von Willebrand factor, type A domain"/>
    <property type="match status" value="1"/>
</dbReference>
<sequence length="678" mass="76952">MNSYPARTILICCIIIGEINLLFAIQYKLVPAVLEMYEISILSNIDSRYARTTVVKRLENKGETEQNITYSVVFPEEAYASRFILEVGGKNYTAFVTGRIEDEDSTAISKELNGITERNTDRFSLRFSVKPALKIAFYLTYEQLLQRQNSRYEHVIHLQTDQPIPHFNIQVEVVERSSLINLNAATRICKEETCVDIPTSSNEISKNSNNKVIIKPDLDLQRQDRFAQLSKSNGRQGFTGQFIVQYDVERNTTSGQILTNNGYCVHFFAPNNLPSISKYVVFILDTSLSMRRQRLDLLKNAMDHILRELHAKDLFNIIEFNTIIKAWYLNQTVTYYPSRTNPTDSTQEKDFKNFNFPKAYEVNAENINKAKSIISDFKASGVTNMYSALKVGLHMVELARNQINDARPVVVFLTDGEPTVRDGITKDVILEEISNYNVDARQSSIYTLAFGSEPDYNFIEMLAKRNGGFSRRIYDASDASQQIQEFYKLISSPVLTNLTFQYDTLTEKTRTNFPTVFNGTEIVVAGQCGEDFPNVTIEGQGANGMVTVTNPEVQQTKTDIKRLHSYITISQNLEDAMKEKTENKQLKYLKKAQDLAIANSFSTYVTSMLVPTPDDKTTVVTGRRRGPRSVASIPGSTPHPFESRIGDTSSGSWSSESYYLQIYILCISCKVIIHFFII</sequence>
<dbReference type="InterPro" id="IPR002035">
    <property type="entry name" value="VWF_A"/>
</dbReference>
<dbReference type="OrthoDB" id="1729737at2759"/>
<dbReference type="GO" id="GO:0032991">
    <property type="term" value="C:protein-containing complex"/>
    <property type="evidence" value="ECO:0007669"/>
    <property type="project" value="UniProtKB-ARBA"/>
</dbReference>